<evidence type="ECO:0008006" key="7">
    <source>
        <dbReference type="Google" id="ProtNLM"/>
    </source>
</evidence>
<dbReference type="Pfam" id="PF00012">
    <property type="entry name" value="HSP70"/>
    <property type="match status" value="1"/>
</dbReference>
<reference evidence="6" key="1">
    <citation type="journal article" date="2019" name="Int. J. Syst. Evol. Microbiol.">
        <title>The Global Catalogue of Microorganisms (GCM) 10K type strain sequencing project: providing services to taxonomists for standard genome sequencing and annotation.</title>
        <authorList>
            <consortium name="The Broad Institute Genomics Platform"/>
            <consortium name="The Broad Institute Genome Sequencing Center for Infectious Disease"/>
            <person name="Wu L."/>
            <person name="Ma J."/>
        </authorList>
    </citation>
    <scope>NUCLEOTIDE SEQUENCE [LARGE SCALE GENOMIC DNA]</scope>
    <source>
        <strain evidence="6">NBRC 108730</strain>
    </source>
</reference>
<dbReference type="Proteomes" id="UP001157017">
    <property type="component" value="Unassembled WGS sequence"/>
</dbReference>
<evidence type="ECO:0000313" key="6">
    <source>
        <dbReference type="Proteomes" id="UP001157017"/>
    </source>
</evidence>
<protein>
    <recommendedName>
        <fullName evidence="7">Molecular chaperone DnaK</fullName>
    </recommendedName>
</protein>
<keyword evidence="6" id="KW-1185">Reference proteome</keyword>
<proteinExistence type="predicted"/>
<accession>A0ABQ6JGD1</accession>
<evidence type="ECO:0000256" key="3">
    <source>
        <dbReference type="ARBA" id="ARBA00023186"/>
    </source>
</evidence>
<evidence type="ECO:0000256" key="2">
    <source>
        <dbReference type="ARBA" id="ARBA00022840"/>
    </source>
</evidence>
<feature type="compositionally biased region" description="Basic and acidic residues" evidence="4">
    <location>
        <begin position="23"/>
        <end position="52"/>
    </location>
</feature>
<dbReference type="SUPFAM" id="SSF100920">
    <property type="entry name" value="Heat shock protein 70kD (HSP70), peptide-binding domain"/>
    <property type="match status" value="1"/>
</dbReference>
<dbReference type="Gene3D" id="1.20.1270.10">
    <property type="match status" value="1"/>
</dbReference>
<evidence type="ECO:0000256" key="1">
    <source>
        <dbReference type="ARBA" id="ARBA00022741"/>
    </source>
</evidence>
<dbReference type="InterPro" id="IPR013126">
    <property type="entry name" value="Hsp_70_fam"/>
</dbReference>
<keyword evidence="3" id="KW-0143">Chaperone</keyword>
<dbReference type="InterPro" id="IPR029047">
    <property type="entry name" value="HSP70_peptide-bd_sf"/>
</dbReference>
<feature type="region of interest" description="Disordered" evidence="4">
    <location>
        <begin position="1"/>
        <end position="100"/>
    </location>
</feature>
<gene>
    <name evidence="5" type="ORF">GCM10025868_25320</name>
</gene>
<comment type="caution">
    <text evidence="5">The sequence shown here is derived from an EMBL/GenBank/DDBJ whole genome shotgun (WGS) entry which is preliminary data.</text>
</comment>
<sequence>MSAKDRGTGVEQAMTISGGSALPKDEIERMIKDAEAHAEEDKQRREEAETRNQAEQAGVLHREVPQGQRREGAGRHQDRGRGRHRRRAHVAVAERLGRRA</sequence>
<feature type="compositionally biased region" description="Basic and acidic residues" evidence="4">
    <location>
        <begin position="60"/>
        <end position="80"/>
    </location>
</feature>
<name>A0ABQ6JGD1_9ACTN</name>
<dbReference type="EMBL" id="BSUZ01000001">
    <property type="protein sequence ID" value="GMA87282.1"/>
    <property type="molecule type" value="Genomic_DNA"/>
</dbReference>
<keyword evidence="1" id="KW-0547">Nucleotide-binding</keyword>
<organism evidence="5 6">
    <name type="scientific">Angustibacter aerolatus</name>
    <dbReference type="NCBI Taxonomy" id="1162965"/>
    <lineage>
        <taxon>Bacteria</taxon>
        <taxon>Bacillati</taxon>
        <taxon>Actinomycetota</taxon>
        <taxon>Actinomycetes</taxon>
        <taxon>Kineosporiales</taxon>
        <taxon>Kineosporiaceae</taxon>
    </lineage>
</organism>
<evidence type="ECO:0000313" key="5">
    <source>
        <dbReference type="EMBL" id="GMA87282.1"/>
    </source>
</evidence>
<dbReference type="InterPro" id="IPR029048">
    <property type="entry name" value="HSP70_C_sf"/>
</dbReference>
<keyword evidence="2" id="KW-0067">ATP-binding</keyword>
<evidence type="ECO:0000256" key="4">
    <source>
        <dbReference type="SAM" id="MobiDB-lite"/>
    </source>
</evidence>